<feature type="transmembrane region" description="Helical" evidence="1">
    <location>
        <begin position="428"/>
        <end position="448"/>
    </location>
</feature>
<name>A0ABZ2UP85_9CYAN</name>
<feature type="transmembrane region" description="Helical" evidence="1">
    <location>
        <begin position="156"/>
        <end position="180"/>
    </location>
</feature>
<dbReference type="EMBL" id="CP150886">
    <property type="protein sequence ID" value="WZB87184.1"/>
    <property type="molecule type" value="Genomic_DNA"/>
</dbReference>
<feature type="transmembrane region" description="Helical" evidence="1">
    <location>
        <begin position="230"/>
        <end position="249"/>
    </location>
</feature>
<feature type="transmembrane region" description="Helical" evidence="1">
    <location>
        <begin position="394"/>
        <end position="416"/>
    </location>
</feature>
<evidence type="ECO:0008006" key="4">
    <source>
        <dbReference type="Google" id="ProtNLM"/>
    </source>
</evidence>
<feature type="transmembrane region" description="Helical" evidence="1">
    <location>
        <begin position="255"/>
        <end position="271"/>
    </location>
</feature>
<evidence type="ECO:0000313" key="2">
    <source>
        <dbReference type="EMBL" id="WZB87184.1"/>
    </source>
</evidence>
<keyword evidence="1" id="KW-0472">Membrane</keyword>
<feature type="transmembrane region" description="Helical" evidence="1">
    <location>
        <begin position="454"/>
        <end position="473"/>
    </location>
</feature>
<accession>A0ABZ2UP85</accession>
<evidence type="ECO:0000313" key="3">
    <source>
        <dbReference type="Proteomes" id="UP001483337"/>
    </source>
</evidence>
<gene>
    <name evidence="2" type="ORF">WJM97_17615</name>
</gene>
<evidence type="ECO:0000256" key="1">
    <source>
        <dbReference type="SAM" id="Phobius"/>
    </source>
</evidence>
<organism evidence="2 3">
    <name type="scientific">Okeanomitos corallinicola TIOX110</name>
    <dbReference type="NCBI Taxonomy" id="3133117"/>
    <lineage>
        <taxon>Bacteria</taxon>
        <taxon>Bacillati</taxon>
        <taxon>Cyanobacteriota</taxon>
        <taxon>Cyanophyceae</taxon>
        <taxon>Nostocales</taxon>
        <taxon>Aphanizomenonaceae</taxon>
        <taxon>Okeanomitos</taxon>
    </lineage>
</organism>
<reference evidence="2 3" key="1">
    <citation type="submission" date="2024-04" db="EMBL/GenBank/DDBJ databases">
        <title>Okeanomitos corallinicola gen. &amp; sp. nov. (Nostocales, Cyanobacteria), a new toxic marine heterocyst-forming cyanobacterium from a coral reef.</title>
        <authorList>
            <person name="Li H."/>
            <person name="Li R."/>
            <person name="Kang J."/>
            <person name="Hii K.S."/>
            <person name="Mohamed H.F."/>
            <person name="Xu X."/>
            <person name="Luo Z."/>
        </authorList>
    </citation>
    <scope>NUCLEOTIDE SEQUENCE [LARGE SCALE GENOMIC DNA]</scope>
    <source>
        <strain evidence="2 3">TIOX110</strain>
    </source>
</reference>
<proteinExistence type="predicted"/>
<feature type="transmembrane region" description="Helical" evidence="1">
    <location>
        <begin position="118"/>
        <end position="135"/>
    </location>
</feature>
<keyword evidence="1" id="KW-0812">Transmembrane</keyword>
<keyword evidence="3" id="KW-1185">Reference proteome</keyword>
<feature type="transmembrane region" description="Helical" evidence="1">
    <location>
        <begin position="200"/>
        <end position="223"/>
    </location>
</feature>
<protein>
    <recommendedName>
        <fullName evidence="4">Oligosaccharide repeat unit polymerase</fullName>
    </recommendedName>
</protein>
<feature type="transmembrane region" description="Helical" evidence="1">
    <location>
        <begin position="49"/>
        <end position="68"/>
    </location>
</feature>
<dbReference type="Proteomes" id="UP001483337">
    <property type="component" value="Chromosome"/>
</dbReference>
<keyword evidence="1" id="KW-1133">Transmembrane helix</keyword>
<feature type="transmembrane region" description="Helical" evidence="1">
    <location>
        <begin position="21"/>
        <end position="43"/>
    </location>
</feature>
<dbReference type="RefSeq" id="WP_353930098.1">
    <property type="nucleotide sequence ID" value="NZ_CP150886.1"/>
</dbReference>
<feature type="transmembrane region" description="Helical" evidence="1">
    <location>
        <begin position="276"/>
        <end position="298"/>
    </location>
</feature>
<sequence length="483" mass="54077">MNISRNTYYPQPPNFKKRIAKATWTGTFAIICGLFLGYISISVEMSPSGMASQVAIIVGIGIVVSILFDSQRGWNNLFRSDLVCILALYFLTLIEFLFPQPIFDQRLTSEQTIKALEVLLIGFGGLAIGRHIILFKPAPPQWLDFDNIPDKTLFRIFILSTLLAYFYIFMSVNFNPITVIEELLGPRFNVAWGRGRLGDWRVFLSELKLFTYVIPPLAGIIWNRRQSFRIWQIFLVIFIFTFTLFYGFASGTRNILAAYFATFLGGYLLTLKSPNLLNMGIPVGILGYAMIFATRHMLGFREMGISNYLATATYATERVQGTLSVDYNLFSMGLLVDAFPVQHDFLGLELLIVFLTKPIPRVLWPDKPEGLSTSIEEVIGAEGWTVSATYIGEAYMMGGIIAVILVSLTLGFLANWWSRTAAFHTTGYGIVVSALGFFTAAISMRSLVVFTTSMLPIVGLIFIAKAFPGLLGIKRSPKEYPRI</sequence>
<feature type="transmembrane region" description="Helical" evidence="1">
    <location>
        <begin position="80"/>
        <end position="98"/>
    </location>
</feature>